<evidence type="ECO:0000259" key="1">
    <source>
        <dbReference type="SMART" id="SM00225"/>
    </source>
</evidence>
<comment type="caution">
    <text evidence="2">The sequence shown here is derived from an EMBL/GenBank/DDBJ whole genome shotgun (WGS) entry which is preliminary data.</text>
</comment>
<dbReference type="EMBL" id="CAMKVN010003944">
    <property type="protein sequence ID" value="CAI2185965.1"/>
    <property type="molecule type" value="Genomic_DNA"/>
</dbReference>
<dbReference type="InterPro" id="IPR003131">
    <property type="entry name" value="T1-type_BTB"/>
</dbReference>
<dbReference type="CDD" id="cd18316">
    <property type="entry name" value="BTB_POZ_KCTD-like"/>
    <property type="match status" value="1"/>
</dbReference>
<dbReference type="Pfam" id="PF02214">
    <property type="entry name" value="BTB_2"/>
    <property type="match status" value="1"/>
</dbReference>
<dbReference type="Proteomes" id="UP001153678">
    <property type="component" value="Unassembled WGS sequence"/>
</dbReference>
<gene>
    <name evidence="2" type="ORF">FWILDA_LOCUS12340</name>
</gene>
<name>A0A9W4SWH9_9GLOM</name>
<accession>A0A9W4SWH9</accession>
<protein>
    <submittedName>
        <fullName evidence="2">18708_t:CDS:1</fullName>
    </submittedName>
</protein>
<dbReference type="SMART" id="SM00225">
    <property type="entry name" value="BTB"/>
    <property type="match status" value="1"/>
</dbReference>
<dbReference type="Gene3D" id="3.30.710.10">
    <property type="entry name" value="Potassium Channel Kv1.1, Chain A"/>
    <property type="match status" value="1"/>
</dbReference>
<evidence type="ECO:0000313" key="3">
    <source>
        <dbReference type="Proteomes" id="UP001153678"/>
    </source>
</evidence>
<sequence>MAESSKFTVYKIENESSHGNGSRTILVTLNVGGVLYTTTKGTLLKKTNFFEMPLNGNVFDTLDYDGNIFIDRNGELFKYVLEFLRTSVLPKRTLYNKSLLEELLLEAEFYHIEELVIQIKGNIQILNQSFY</sequence>
<dbReference type="GO" id="GO:0051260">
    <property type="term" value="P:protein homooligomerization"/>
    <property type="evidence" value="ECO:0007669"/>
    <property type="project" value="InterPro"/>
</dbReference>
<dbReference type="InterPro" id="IPR000210">
    <property type="entry name" value="BTB/POZ_dom"/>
</dbReference>
<dbReference type="SUPFAM" id="SSF54695">
    <property type="entry name" value="POZ domain"/>
    <property type="match status" value="1"/>
</dbReference>
<organism evidence="2 3">
    <name type="scientific">Funneliformis geosporum</name>
    <dbReference type="NCBI Taxonomy" id="1117311"/>
    <lineage>
        <taxon>Eukaryota</taxon>
        <taxon>Fungi</taxon>
        <taxon>Fungi incertae sedis</taxon>
        <taxon>Mucoromycota</taxon>
        <taxon>Glomeromycotina</taxon>
        <taxon>Glomeromycetes</taxon>
        <taxon>Glomerales</taxon>
        <taxon>Glomeraceae</taxon>
        <taxon>Funneliformis</taxon>
    </lineage>
</organism>
<dbReference type="PANTHER" id="PTHR11145:SF8">
    <property type="entry name" value="RE57120P"/>
    <property type="match status" value="1"/>
</dbReference>
<proteinExistence type="predicted"/>
<evidence type="ECO:0000313" key="2">
    <source>
        <dbReference type="EMBL" id="CAI2185965.1"/>
    </source>
</evidence>
<dbReference type="OrthoDB" id="2428243at2759"/>
<dbReference type="PANTHER" id="PTHR11145">
    <property type="entry name" value="BTB/POZ DOMAIN-CONTAINING ADAPTER FOR CUL3-MEDIATED RHOA DEGRADATION PROTEIN FAMILY MEMBER"/>
    <property type="match status" value="1"/>
</dbReference>
<feature type="domain" description="BTB" evidence="1">
    <location>
        <begin position="25"/>
        <end position="127"/>
    </location>
</feature>
<keyword evidence="3" id="KW-1185">Reference proteome</keyword>
<reference evidence="2" key="1">
    <citation type="submission" date="2022-08" db="EMBL/GenBank/DDBJ databases">
        <authorList>
            <person name="Kallberg Y."/>
            <person name="Tangrot J."/>
            <person name="Rosling A."/>
        </authorList>
    </citation>
    <scope>NUCLEOTIDE SEQUENCE</scope>
    <source>
        <strain evidence="2">Wild A</strain>
    </source>
</reference>
<dbReference type="InterPro" id="IPR011333">
    <property type="entry name" value="SKP1/BTB/POZ_sf"/>
</dbReference>
<dbReference type="AlphaFoldDB" id="A0A9W4SWH9"/>
<dbReference type="InterPro" id="IPR045068">
    <property type="entry name" value="BACURD1-3"/>
</dbReference>